<dbReference type="InterPro" id="IPR013325">
    <property type="entry name" value="RNA_pol_sigma_r2"/>
</dbReference>
<comment type="similarity">
    <text evidence="1">Belongs to the sigma-70 factor family. ECF subfamily.</text>
</comment>
<keyword evidence="5" id="KW-0804">Transcription</keyword>
<proteinExistence type="inferred from homology"/>
<organism evidence="7 8">
    <name type="scientific">Bremerella alba</name>
    <dbReference type="NCBI Taxonomy" id="980252"/>
    <lineage>
        <taxon>Bacteria</taxon>
        <taxon>Pseudomonadati</taxon>
        <taxon>Planctomycetota</taxon>
        <taxon>Planctomycetia</taxon>
        <taxon>Pirellulales</taxon>
        <taxon>Pirellulaceae</taxon>
        <taxon>Bremerella</taxon>
    </lineage>
</organism>
<keyword evidence="8" id="KW-1185">Reference proteome</keyword>
<dbReference type="NCBIfam" id="TIGR02937">
    <property type="entry name" value="sigma70-ECF"/>
    <property type="match status" value="1"/>
</dbReference>
<dbReference type="AlphaFoldDB" id="A0A7V8V618"/>
<dbReference type="Pfam" id="PF07638">
    <property type="entry name" value="Sigma70_ECF"/>
    <property type="match status" value="1"/>
</dbReference>
<evidence type="ECO:0000256" key="1">
    <source>
        <dbReference type="ARBA" id="ARBA00010641"/>
    </source>
</evidence>
<name>A0A7V8V618_9BACT</name>
<dbReference type="InterPro" id="IPR013324">
    <property type="entry name" value="RNA_pol_sigma_r3/r4-like"/>
</dbReference>
<gene>
    <name evidence="7" type="ORF">HOV93_27670</name>
</gene>
<dbReference type="InterPro" id="IPR036388">
    <property type="entry name" value="WH-like_DNA-bd_sf"/>
</dbReference>
<evidence type="ECO:0000256" key="3">
    <source>
        <dbReference type="ARBA" id="ARBA00023082"/>
    </source>
</evidence>
<keyword evidence="3" id="KW-0731">Sigma factor</keyword>
<accession>A0A7V8V618</accession>
<sequence>MTFMANRFANPSFIFRILPAMSEPEKEDEQFAEYANGWLKSVADDQTKSFETVCRQFQPALRKFVENRLSPKLQNEIGASDIMQSAFVSLWKQLDSNTELEAGSTEELWRLLVTIARRRLSRHWRRIHAQKRGEGRELNASNLASDDQTARFEGLVIETTNQQLEIELNDAVAQLESELQTIVSMRLAGMTTREIANALQCSLSRIERKNRLINERLRRFMSDNSDQ</sequence>
<dbReference type="InterPro" id="IPR039425">
    <property type="entry name" value="RNA_pol_sigma-70-like"/>
</dbReference>
<evidence type="ECO:0000256" key="2">
    <source>
        <dbReference type="ARBA" id="ARBA00023015"/>
    </source>
</evidence>
<dbReference type="GO" id="GO:0003677">
    <property type="term" value="F:DNA binding"/>
    <property type="evidence" value="ECO:0007669"/>
    <property type="project" value="UniProtKB-KW"/>
</dbReference>
<dbReference type="GO" id="GO:0006352">
    <property type="term" value="P:DNA-templated transcription initiation"/>
    <property type="evidence" value="ECO:0007669"/>
    <property type="project" value="InterPro"/>
</dbReference>
<dbReference type="Proteomes" id="UP000551616">
    <property type="component" value="Unassembled WGS sequence"/>
</dbReference>
<evidence type="ECO:0000256" key="4">
    <source>
        <dbReference type="ARBA" id="ARBA00023125"/>
    </source>
</evidence>
<evidence type="ECO:0000313" key="8">
    <source>
        <dbReference type="Proteomes" id="UP000551616"/>
    </source>
</evidence>
<evidence type="ECO:0000259" key="6">
    <source>
        <dbReference type="Pfam" id="PF07638"/>
    </source>
</evidence>
<evidence type="ECO:0000313" key="7">
    <source>
        <dbReference type="EMBL" id="MBA2115585.1"/>
    </source>
</evidence>
<keyword evidence="2" id="KW-0805">Transcription regulation</keyword>
<dbReference type="InterPro" id="IPR053812">
    <property type="entry name" value="HTH_Sigma70_ECF-like"/>
</dbReference>
<dbReference type="GO" id="GO:0016987">
    <property type="term" value="F:sigma factor activity"/>
    <property type="evidence" value="ECO:0007669"/>
    <property type="project" value="UniProtKB-KW"/>
</dbReference>
<dbReference type="PANTHER" id="PTHR43133">
    <property type="entry name" value="RNA POLYMERASE ECF-TYPE SIGMA FACTO"/>
    <property type="match status" value="1"/>
</dbReference>
<dbReference type="SUPFAM" id="SSF88946">
    <property type="entry name" value="Sigma2 domain of RNA polymerase sigma factors"/>
    <property type="match status" value="1"/>
</dbReference>
<dbReference type="PANTHER" id="PTHR43133:SF8">
    <property type="entry name" value="RNA POLYMERASE SIGMA FACTOR HI_1459-RELATED"/>
    <property type="match status" value="1"/>
</dbReference>
<feature type="domain" description="RNA polymerase sigma-70 ECF-like HTH" evidence="6">
    <location>
        <begin position="38"/>
        <end position="221"/>
    </location>
</feature>
<dbReference type="SUPFAM" id="SSF88659">
    <property type="entry name" value="Sigma3 and sigma4 domains of RNA polymerase sigma factors"/>
    <property type="match status" value="1"/>
</dbReference>
<dbReference type="InterPro" id="IPR014284">
    <property type="entry name" value="RNA_pol_sigma-70_dom"/>
</dbReference>
<protein>
    <recommendedName>
        <fullName evidence="6">RNA polymerase sigma-70 ECF-like HTH domain-containing protein</fullName>
    </recommendedName>
</protein>
<dbReference type="EMBL" id="JABRWO010000007">
    <property type="protein sequence ID" value="MBA2115585.1"/>
    <property type="molecule type" value="Genomic_DNA"/>
</dbReference>
<reference evidence="7 8" key="1">
    <citation type="submission" date="2020-05" db="EMBL/GenBank/DDBJ databases">
        <title>Bremerella alba sp. nov., a novel planctomycete isolated from the surface of the macroalga Fucus spiralis.</title>
        <authorList>
            <person name="Godinho O."/>
            <person name="Botelho R."/>
            <person name="Albuquerque L."/>
            <person name="Wiegand S."/>
            <person name="Da Costa M.S."/>
            <person name="Lobo-Da-Cunha A."/>
            <person name="Jogler C."/>
            <person name="Lage O.M."/>
        </authorList>
    </citation>
    <scope>NUCLEOTIDE SEQUENCE [LARGE SCALE GENOMIC DNA]</scope>
    <source>
        <strain evidence="7 8">FF15</strain>
    </source>
</reference>
<dbReference type="Gene3D" id="1.10.1740.10">
    <property type="match status" value="1"/>
</dbReference>
<evidence type="ECO:0000256" key="5">
    <source>
        <dbReference type="ARBA" id="ARBA00023163"/>
    </source>
</evidence>
<dbReference type="Gene3D" id="1.10.10.10">
    <property type="entry name" value="Winged helix-like DNA-binding domain superfamily/Winged helix DNA-binding domain"/>
    <property type="match status" value="1"/>
</dbReference>
<keyword evidence="4" id="KW-0238">DNA-binding</keyword>
<comment type="caution">
    <text evidence="7">The sequence shown here is derived from an EMBL/GenBank/DDBJ whole genome shotgun (WGS) entry which is preliminary data.</text>
</comment>